<organism evidence="2 3">
    <name type="scientific">Erwinia pyrifoliae</name>
    <dbReference type="NCBI Taxonomy" id="79967"/>
    <lineage>
        <taxon>Bacteria</taxon>
        <taxon>Pseudomonadati</taxon>
        <taxon>Pseudomonadota</taxon>
        <taxon>Gammaproteobacteria</taxon>
        <taxon>Enterobacterales</taxon>
        <taxon>Erwiniaceae</taxon>
        <taxon>Erwinia</taxon>
    </lineage>
</organism>
<gene>
    <name evidence="2" type="ORF">NYP84_10400</name>
</gene>
<feature type="region of interest" description="Disordered" evidence="1">
    <location>
        <begin position="1"/>
        <end position="21"/>
    </location>
</feature>
<dbReference type="GO" id="GO:0004329">
    <property type="term" value="F:formate-tetrahydrofolate ligase activity"/>
    <property type="evidence" value="ECO:0007669"/>
    <property type="project" value="UniProtKB-EC"/>
</dbReference>
<feature type="compositionally biased region" description="Low complexity" evidence="1">
    <location>
        <begin position="70"/>
        <end position="81"/>
    </location>
</feature>
<dbReference type="EMBL" id="CP103445">
    <property type="protein sequence ID" value="UWS32084.1"/>
    <property type="molecule type" value="Genomic_DNA"/>
</dbReference>
<feature type="region of interest" description="Disordered" evidence="1">
    <location>
        <begin position="70"/>
        <end position="89"/>
    </location>
</feature>
<evidence type="ECO:0000313" key="3">
    <source>
        <dbReference type="Proteomes" id="UP001058553"/>
    </source>
</evidence>
<proteinExistence type="predicted"/>
<sequence>MFTPIKLQPPHGNDISGWMSQSSRAVPHDSVLNRISGVQNGSVYLLPANEYMKTVQDGTRLINNLASVQPAQAAQSSSSHPSEPEIYRRQRYDPEFVKNIKEELSTKTVWQVAKEHGLNYRTVYHWENGSGGAREKINKNNISEIATRSRFRSTFALKKHCVDRVNELCSQQQNPREISNEKKIISQVAKEEGIHKTSLTWWVAKTRKNSSDSKRVLLLPKRTPDETHRVNNVKPHQSVSGNSDAHKLNVQSNIDLAKLRANELPTAPPTVRTDSTNDEKIEEGFARCFQHIERWLNK</sequence>
<dbReference type="GeneID" id="92236649"/>
<keyword evidence="2" id="KW-0436">Ligase</keyword>
<evidence type="ECO:0000313" key="2">
    <source>
        <dbReference type="EMBL" id="UWS32084.1"/>
    </source>
</evidence>
<dbReference type="Proteomes" id="UP001058553">
    <property type="component" value="Chromosome"/>
</dbReference>
<dbReference type="RefSeq" id="WP_104945039.1">
    <property type="nucleotide sequence ID" value="NZ_CP023567.1"/>
</dbReference>
<reference evidence="2" key="1">
    <citation type="submission" date="2022-07" db="EMBL/GenBank/DDBJ databases">
        <title>Genetic diversity of Erwinia pyrifoliae.</title>
        <authorList>
            <person name="Park D.S."/>
            <person name="Ham H."/>
        </authorList>
    </citation>
    <scope>NUCLEOTIDE SEQUENCE</scope>
    <source>
        <strain evidence="2">CP201486</strain>
    </source>
</reference>
<accession>A0ABY5X3X4</accession>
<evidence type="ECO:0000256" key="1">
    <source>
        <dbReference type="SAM" id="MobiDB-lite"/>
    </source>
</evidence>
<keyword evidence="3" id="KW-1185">Reference proteome</keyword>
<dbReference type="EC" id="6.3.4.3" evidence="2"/>
<name>A0ABY5X3X4_ERWPY</name>
<protein>
    <submittedName>
        <fullName evidence="2">Formate--tetrahydrofolate ligase</fullName>
        <ecNumber evidence="2">6.3.4.3</ecNumber>
    </submittedName>
</protein>